<keyword evidence="4" id="KW-0378">Hydrolase</keyword>
<gene>
    <name evidence="4" type="ORF">FAZ21_13840</name>
</gene>
<evidence type="ECO:0000313" key="4">
    <source>
        <dbReference type="EMBL" id="TJZ71043.1"/>
    </source>
</evidence>
<dbReference type="AlphaFoldDB" id="A0A4U0PRP4"/>
<dbReference type="InterPro" id="IPR000757">
    <property type="entry name" value="Beta-glucanase-like"/>
</dbReference>
<proteinExistence type="inferred from homology"/>
<dbReference type="RefSeq" id="WP_136774032.1">
    <property type="nucleotide sequence ID" value="NZ_CP156074.1"/>
</dbReference>
<accession>A0A4U0PRP4</accession>
<dbReference type="SUPFAM" id="SSF49899">
    <property type="entry name" value="Concanavalin A-like lectins/glucanases"/>
    <property type="match status" value="1"/>
</dbReference>
<dbReference type="EMBL" id="SUMF01000017">
    <property type="protein sequence ID" value="TJZ71043.1"/>
    <property type="molecule type" value="Genomic_DNA"/>
</dbReference>
<keyword evidence="5" id="KW-1185">Reference proteome</keyword>
<feature type="chain" id="PRO_5021015589" evidence="2">
    <location>
        <begin position="18"/>
        <end position="294"/>
    </location>
</feature>
<organism evidence="4 5">
    <name type="scientific">Chitiniphilus eburneus</name>
    <dbReference type="NCBI Taxonomy" id="2571148"/>
    <lineage>
        <taxon>Bacteria</taxon>
        <taxon>Pseudomonadati</taxon>
        <taxon>Pseudomonadota</taxon>
        <taxon>Betaproteobacteria</taxon>
        <taxon>Neisseriales</taxon>
        <taxon>Chitinibacteraceae</taxon>
        <taxon>Chitiniphilus</taxon>
    </lineage>
</organism>
<dbReference type="Proteomes" id="UP000310016">
    <property type="component" value="Unassembled WGS sequence"/>
</dbReference>
<dbReference type="CDD" id="cd00413">
    <property type="entry name" value="Glyco_hydrolase_16"/>
    <property type="match status" value="1"/>
</dbReference>
<protein>
    <submittedName>
        <fullName evidence="4">Hydrolase</fullName>
    </submittedName>
</protein>
<feature type="signal peptide" evidence="2">
    <location>
        <begin position="1"/>
        <end position="17"/>
    </location>
</feature>
<keyword evidence="2" id="KW-0732">Signal</keyword>
<name>A0A4U0PRP4_9NEIS</name>
<dbReference type="OrthoDB" id="3404894at2"/>
<evidence type="ECO:0000259" key="3">
    <source>
        <dbReference type="PROSITE" id="PS51762"/>
    </source>
</evidence>
<dbReference type="PROSITE" id="PS51762">
    <property type="entry name" value="GH16_2"/>
    <property type="match status" value="1"/>
</dbReference>
<evidence type="ECO:0000256" key="2">
    <source>
        <dbReference type="SAM" id="SignalP"/>
    </source>
</evidence>
<dbReference type="Gene3D" id="2.60.120.200">
    <property type="match status" value="1"/>
</dbReference>
<comment type="caution">
    <text evidence="4">The sequence shown here is derived from an EMBL/GenBank/DDBJ whole genome shotgun (WGS) entry which is preliminary data.</text>
</comment>
<feature type="domain" description="GH16" evidence="3">
    <location>
        <begin position="4"/>
        <end position="258"/>
    </location>
</feature>
<reference evidence="4 5" key="1">
    <citation type="submission" date="2019-04" db="EMBL/GenBank/DDBJ databases">
        <title>Chitiniphilus eburnea sp. nov., a novel chitinolytic bacterium isolated from aquaculture sludge.</title>
        <authorList>
            <person name="Sheng M."/>
        </authorList>
    </citation>
    <scope>NUCLEOTIDE SEQUENCE [LARGE SCALE GENOMIC DNA]</scope>
    <source>
        <strain evidence="4 5">HX-2-15</strain>
    </source>
</reference>
<dbReference type="InterPro" id="IPR013320">
    <property type="entry name" value="ConA-like_dom_sf"/>
</dbReference>
<sequence>MKRLLVATLLSPTLAWAADALYFDDFSQPSRAALQADGWVLRDGKGFPGVPAAQWWVEGITLRDDPAAPGNRLLALAAETDGSGGSTRQAQLCHQRHYLDGTYAVRIHFTDQPVSGPNGDEVVQTFYTLGAWGEPFYSEFDHEYLPNGGWGHVGPTLTLNKWESRPFPPGGEPIAVSGKVAGSFAGWHTLVLHARAGELRFFVDGKPAVTHTRNGQPPVLMSMNFNLWFVADHLAPSRAPRRWEQEVDWVLHVADQWWSTEQVSRHVAEWRKAGQRRLDTMKPKPPVPPSLCEL</sequence>
<comment type="similarity">
    <text evidence="1">Belongs to the glycosyl hydrolase 16 family.</text>
</comment>
<dbReference type="GO" id="GO:0004553">
    <property type="term" value="F:hydrolase activity, hydrolyzing O-glycosyl compounds"/>
    <property type="evidence" value="ECO:0007669"/>
    <property type="project" value="InterPro"/>
</dbReference>
<evidence type="ECO:0000256" key="1">
    <source>
        <dbReference type="ARBA" id="ARBA00006865"/>
    </source>
</evidence>
<evidence type="ECO:0000313" key="5">
    <source>
        <dbReference type="Proteomes" id="UP000310016"/>
    </source>
</evidence>
<dbReference type="GO" id="GO:0005975">
    <property type="term" value="P:carbohydrate metabolic process"/>
    <property type="evidence" value="ECO:0007669"/>
    <property type="project" value="InterPro"/>
</dbReference>